<dbReference type="EMBL" id="JAUOPJ010000027">
    <property type="protein sequence ID" value="MDO6458993.1"/>
    <property type="molecule type" value="Genomic_DNA"/>
</dbReference>
<sequence length="132" mass="14671">MNGWNALPNGLMLREDEFSWQGAISSGGRFYLRRDKSDPSKITDLLFGALDDRQIARVFAEFIKQTGGLLSERLAFTAIARLDAGRDEVISKYDRIRAIVGHSAEILGLSISDSFLETSGREYLAIVVFSLP</sequence>
<evidence type="ECO:0000313" key="2">
    <source>
        <dbReference type="Proteomes" id="UP001169823"/>
    </source>
</evidence>
<proteinExistence type="predicted"/>
<accession>A0AAW7Y1H6</accession>
<name>A0AAW7Y1H6_9RHOB</name>
<reference evidence="1" key="1">
    <citation type="submission" date="2023-07" db="EMBL/GenBank/DDBJ databases">
        <title>Genome content predicts the carbon catabolic preferences of heterotrophic bacteria.</title>
        <authorList>
            <person name="Gralka M."/>
        </authorList>
    </citation>
    <scope>NUCLEOTIDE SEQUENCE</scope>
    <source>
        <strain evidence="1">I2M02</strain>
    </source>
</reference>
<gene>
    <name evidence="1" type="ORF">Q4494_18100</name>
</gene>
<comment type="caution">
    <text evidence="1">The sequence shown here is derived from an EMBL/GenBank/DDBJ whole genome shotgun (WGS) entry which is preliminary data.</text>
</comment>
<dbReference type="RefSeq" id="WP_303495187.1">
    <property type="nucleotide sequence ID" value="NZ_JAUOPJ010000027.1"/>
</dbReference>
<evidence type="ECO:0000313" key="1">
    <source>
        <dbReference type="EMBL" id="MDO6458993.1"/>
    </source>
</evidence>
<organism evidence="1 2">
    <name type="scientific">Celeribacter halophilus</name>
    <dbReference type="NCBI Taxonomy" id="576117"/>
    <lineage>
        <taxon>Bacteria</taxon>
        <taxon>Pseudomonadati</taxon>
        <taxon>Pseudomonadota</taxon>
        <taxon>Alphaproteobacteria</taxon>
        <taxon>Rhodobacterales</taxon>
        <taxon>Roseobacteraceae</taxon>
        <taxon>Celeribacter</taxon>
    </lineage>
</organism>
<protein>
    <submittedName>
        <fullName evidence="1">Uncharacterized protein</fullName>
    </submittedName>
</protein>
<dbReference type="Proteomes" id="UP001169823">
    <property type="component" value="Unassembled WGS sequence"/>
</dbReference>
<dbReference type="AlphaFoldDB" id="A0AAW7Y1H6"/>